<reference evidence="3" key="1">
    <citation type="submission" date="2019-11" db="EMBL/GenBank/DDBJ databases">
        <authorList>
            <person name="Feng L."/>
        </authorList>
    </citation>
    <scope>NUCLEOTIDE SEQUENCE</scope>
    <source>
        <strain evidence="3">BgluceraseaLFYP119</strain>
    </source>
</reference>
<dbReference type="Gene3D" id="1.10.3210.10">
    <property type="entry name" value="Hypothetical protein af1432"/>
    <property type="match status" value="1"/>
</dbReference>
<dbReference type="RefSeq" id="WP_156354581.1">
    <property type="nucleotide sequence ID" value="NZ_CACRST010000019.1"/>
</dbReference>
<keyword evidence="1 3" id="KW-0378">Hydrolase</keyword>
<dbReference type="PANTHER" id="PTHR37294:SF1">
    <property type="entry name" value="3'-5' EXORIBONUCLEASE YHAM"/>
    <property type="match status" value="1"/>
</dbReference>
<dbReference type="GO" id="GO:0016787">
    <property type="term" value="F:hydrolase activity"/>
    <property type="evidence" value="ECO:0007669"/>
    <property type="project" value="UniProtKB-KW"/>
</dbReference>
<dbReference type="EC" id="3.1.-.-" evidence="3"/>
<dbReference type="InterPro" id="IPR006674">
    <property type="entry name" value="HD_domain"/>
</dbReference>
<dbReference type="CDD" id="cd00077">
    <property type="entry name" value="HDc"/>
    <property type="match status" value="1"/>
</dbReference>
<dbReference type="Pfam" id="PF01966">
    <property type="entry name" value="HD"/>
    <property type="match status" value="1"/>
</dbReference>
<dbReference type="SUPFAM" id="SSF109604">
    <property type="entry name" value="HD-domain/PDEase-like"/>
    <property type="match status" value="1"/>
</dbReference>
<organism evidence="3">
    <name type="scientific">Blautia glucerasea</name>
    <dbReference type="NCBI Taxonomy" id="536633"/>
    <lineage>
        <taxon>Bacteria</taxon>
        <taxon>Bacillati</taxon>
        <taxon>Bacillota</taxon>
        <taxon>Clostridia</taxon>
        <taxon>Lachnospirales</taxon>
        <taxon>Lachnospiraceae</taxon>
        <taxon>Blautia</taxon>
    </lineage>
</organism>
<gene>
    <name evidence="3" type="primary">yhaM</name>
    <name evidence="3" type="ORF">BGLFYP119_02129</name>
</gene>
<dbReference type="InterPro" id="IPR003607">
    <property type="entry name" value="HD/PDEase_dom"/>
</dbReference>
<evidence type="ECO:0000259" key="2">
    <source>
        <dbReference type="PROSITE" id="PS51831"/>
    </source>
</evidence>
<dbReference type="CDD" id="cd04492">
    <property type="entry name" value="YhaM_OBF_like"/>
    <property type="match status" value="1"/>
</dbReference>
<dbReference type="InterPro" id="IPR050798">
    <property type="entry name" value="YhaM_exoribonuc/phosphodiest"/>
</dbReference>
<dbReference type="AlphaFoldDB" id="A0A6N2ULN1"/>
<dbReference type="InterPro" id="IPR006675">
    <property type="entry name" value="HDIG_dom"/>
</dbReference>
<evidence type="ECO:0000313" key="3">
    <source>
        <dbReference type="EMBL" id="VYT17883.1"/>
    </source>
</evidence>
<sequence>MRFINELHEGDRISGIYLCKQKQSAMTKNGKPYDSIIIQDKTGVLDGKIWDPNSLGIDDFDALDYIDIIGDVTSFAGAMQVSIKRVRKAGEGEYNPADYLPVSENSADDMYRQLCSMISTVKNPYLQTMLKKLFVEDEEFIREFQGHSAAKTVHHGFIGGLMEHTLSVARLCEYMAGAYPILKRDLLIAAALLHDIGKTKELSAFPQNDYTDEGQLLGHIVIGAQKIHDLAREIPDFPQVLENELIHCILAHHGELEYGSPKKPALAEAVALNLADNTDARMETLTEIFAADKGKKEWLGYNRLFESNLRRTGEV</sequence>
<feature type="domain" description="HD" evidence="2">
    <location>
        <begin position="161"/>
        <end position="281"/>
    </location>
</feature>
<evidence type="ECO:0000256" key="1">
    <source>
        <dbReference type="ARBA" id="ARBA00022801"/>
    </source>
</evidence>
<dbReference type="EMBL" id="CACRST010000019">
    <property type="protein sequence ID" value="VYT17883.1"/>
    <property type="molecule type" value="Genomic_DNA"/>
</dbReference>
<protein>
    <submittedName>
        <fullName evidence="3">3'-5' exoribonuclease YhaM</fullName>
        <ecNumber evidence="3">3.1.-.-</ecNumber>
    </submittedName>
</protein>
<dbReference type="NCBIfam" id="TIGR00277">
    <property type="entry name" value="HDIG"/>
    <property type="match status" value="1"/>
</dbReference>
<proteinExistence type="predicted"/>
<name>A0A6N2ULN1_9FIRM</name>
<dbReference type="GO" id="GO:0031125">
    <property type="term" value="P:rRNA 3'-end processing"/>
    <property type="evidence" value="ECO:0007669"/>
    <property type="project" value="TreeGrafter"/>
</dbReference>
<dbReference type="PROSITE" id="PS51831">
    <property type="entry name" value="HD"/>
    <property type="match status" value="1"/>
</dbReference>
<dbReference type="SMART" id="SM00471">
    <property type="entry name" value="HDc"/>
    <property type="match status" value="1"/>
</dbReference>
<accession>A0A6N2ULN1</accession>
<dbReference type="PANTHER" id="PTHR37294">
    <property type="entry name" value="3'-5' EXORIBONUCLEASE YHAM"/>
    <property type="match status" value="1"/>
</dbReference>